<evidence type="ECO:0000256" key="5">
    <source>
        <dbReference type="PROSITE-ProRule" id="PRU00277"/>
    </source>
</evidence>
<protein>
    <recommendedName>
        <fullName evidence="6">Peptidyl-prolyl cis-trans isomerase</fullName>
        <ecNumber evidence="6">5.2.1.8</ecNumber>
    </recommendedName>
</protein>
<dbReference type="PANTHER" id="PTHR43811:SF23">
    <property type="entry name" value="FKBP-TYPE 22 KDA PEPTIDYL-PROLYL CIS-TRANS ISOMERASE"/>
    <property type="match status" value="1"/>
</dbReference>
<dbReference type="InterPro" id="IPR001179">
    <property type="entry name" value="PPIase_FKBP_dom"/>
</dbReference>
<comment type="similarity">
    <text evidence="2 6">Belongs to the FKBP-type PPIase family.</text>
</comment>
<dbReference type="EC" id="5.2.1.8" evidence="6"/>
<dbReference type="AlphaFoldDB" id="A0A7J5B446"/>
<keyword evidence="10" id="KW-1185">Reference proteome</keyword>
<dbReference type="PANTHER" id="PTHR43811">
    <property type="entry name" value="FKBP-TYPE PEPTIDYL-PROLYL CIS-TRANS ISOMERASE FKPA"/>
    <property type="match status" value="1"/>
</dbReference>
<sequence length="305" mass="30690">MQRRLPAIAAAVLLSLGLASCAGSSTPVASGDALNGVEVTGEYGAAPAVTIGEVSGLGEEMERRVEVEGDGEEMTLDSTVTANLTVYDVGTQAEQSPYGPLGQVLDLSDEGIPGYLSGLFDGVTSGSRVVALIPSALLLEGTANAGATDTPPALVVADVIEVPETRATGAEQAPTQELVTVTDAAEGAPQITIAEGATAPDELVLDTRKLGTGAVVAEGSSVVVQYTGVLFANGEKFDSSWDRGQPAQFSTTGVVDGFAQALVGQTVGSQVIAVIPPALGYGDQASETIPAGSTLVFVVDILGTI</sequence>
<dbReference type="SUPFAM" id="SSF54534">
    <property type="entry name" value="FKBP-like"/>
    <property type="match status" value="1"/>
</dbReference>
<organism evidence="9 10">
    <name type="scientific">Pseudoclavibacter terrae</name>
    <dbReference type="NCBI Taxonomy" id="1530195"/>
    <lineage>
        <taxon>Bacteria</taxon>
        <taxon>Bacillati</taxon>
        <taxon>Actinomycetota</taxon>
        <taxon>Actinomycetes</taxon>
        <taxon>Micrococcales</taxon>
        <taxon>Microbacteriaceae</taxon>
        <taxon>Pseudoclavibacter</taxon>
    </lineage>
</organism>
<dbReference type="Proteomes" id="UP000490386">
    <property type="component" value="Unassembled WGS sequence"/>
</dbReference>
<comment type="caution">
    <text evidence="9">The sequence shown here is derived from an EMBL/GenBank/DDBJ whole genome shotgun (WGS) entry which is preliminary data.</text>
</comment>
<dbReference type="PROSITE" id="PS51257">
    <property type="entry name" value="PROKAR_LIPOPROTEIN"/>
    <property type="match status" value="1"/>
</dbReference>
<evidence type="ECO:0000259" key="8">
    <source>
        <dbReference type="PROSITE" id="PS50059"/>
    </source>
</evidence>
<evidence type="ECO:0000256" key="1">
    <source>
        <dbReference type="ARBA" id="ARBA00000971"/>
    </source>
</evidence>
<evidence type="ECO:0000256" key="4">
    <source>
        <dbReference type="ARBA" id="ARBA00023235"/>
    </source>
</evidence>
<accession>A0A7J5B446</accession>
<feature type="chain" id="PRO_5039300611" description="Peptidyl-prolyl cis-trans isomerase" evidence="7">
    <location>
        <begin position="23"/>
        <end position="305"/>
    </location>
</feature>
<dbReference type="PROSITE" id="PS50059">
    <property type="entry name" value="FKBP_PPIASE"/>
    <property type="match status" value="1"/>
</dbReference>
<comment type="catalytic activity">
    <reaction evidence="1 5 6">
        <text>[protein]-peptidylproline (omega=180) = [protein]-peptidylproline (omega=0)</text>
        <dbReference type="Rhea" id="RHEA:16237"/>
        <dbReference type="Rhea" id="RHEA-COMP:10747"/>
        <dbReference type="Rhea" id="RHEA-COMP:10748"/>
        <dbReference type="ChEBI" id="CHEBI:83833"/>
        <dbReference type="ChEBI" id="CHEBI:83834"/>
        <dbReference type="EC" id="5.2.1.8"/>
    </reaction>
</comment>
<dbReference type="InterPro" id="IPR046357">
    <property type="entry name" value="PPIase_dom_sf"/>
</dbReference>
<reference evidence="9 10" key="1">
    <citation type="submission" date="2019-09" db="EMBL/GenBank/DDBJ databases">
        <title>Phylogeny of genus Pseudoclavibacter and closely related genus.</title>
        <authorList>
            <person name="Li Y."/>
        </authorList>
    </citation>
    <scope>NUCLEOTIDE SEQUENCE [LARGE SCALE GENOMIC DNA]</scope>
    <source>
        <strain evidence="9 10">THG-MD12</strain>
    </source>
</reference>
<name>A0A7J5B446_9MICO</name>
<evidence type="ECO:0000256" key="3">
    <source>
        <dbReference type="ARBA" id="ARBA00023110"/>
    </source>
</evidence>
<feature type="domain" description="PPIase FKBP-type" evidence="8">
    <location>
        <begin position="219"/>
        <end position="305"/>
    </location>
</feature>
<dbReference type="OrthoDB" id="25996at2"/>
<gene>
    <name evidence="9" type="ORF">F8O03_08190</name>
</gene>
<dbReference type="Pfam" id="PF00254">
    <property type="entry name" value="FKBP_C"/>
    <property type="match status" value="1"/>
</dbReference>
<keyword evidence="4 5" id="KW-0413">Isomerase</keyword>
<keyword evidence="7" id="KW-0732">Signal</keyword>
<feature type="signal peptide" evidence="7">
    <location>
        <begin position="1"/>
        <end position="22"/>
    </location>
</feature>
<dbReference type="Gene3D" id="3.10.50.40">
    <property type="match status" value="1"/>
</dbReference>
<keyword evidence="3 5" id="KW-0697">Rotamase</keyword>
<evidence type="ECO:0000256" key="7">
    <source>
        <dbReference type="SAM" id="SignalP"/>
    </source>
</evidence>
<proteinExistence type="inferred from homology"/>
<evidence type="ECO:0000313" key="10">
    <source>
        <dbReference type="Proteomes" id="UP000490386"/>
    </source>
</evidence>
<evidence type="ECO:0000313" key="9">
    <source>
        <dbReference type="EMBL" id="KAB1638365.1"/>
    </source>
</evidence>
<dbReference type="GO" id="GO:0003755">
    <property type="term" value="F:peptidyl-prolyl cis-trans isomerase activity"/>
    <property type="evidence" value="ECO:0007669"/>
    <property type="project" value="UniProtKB-UniRule"/>
</dbReference>
<dbReference type="EMBL" id="WBJX01000002">
    <property type="protein sequence ID" value="KAB1638365.1"/>
    <property type="molecule type" value="Genomic_DNA"/>
</dbReference>
<evidence type="ECO:0000256" key="6">
    <source>
        <dbReference type="RuleBase" id="RU003915"/>
    </source>
</evidence>
<evidence type="ECO:0000256" key="2">
    <source>
        <dbReference type="ARBA" id="ARBA00006577"/>
    </source>
</evidence>
<dbReference type="RefSeq" id="WP_151423428.1">
    <property type="nucleotide sequence ID" value="NZ_CANKVH010000001.1"/>
</dbReference>